<protein>
    <submittedName>
        <fullName evidence="1">Uncharacterized protein</fullName>
    </submittedName>
</protein>
<proteinExistence type="predicted"/>
<sequence length="50" mass="5717">MIQSTVNSRYGYQIAVDNIPGPETFKALLKAYQTELNNQFNANCRWHIGT</sequence>
<dbReference type="AlphaFoldDB" id="A0A6N7R5V9"/>
<gene>
    <name evidence="1" type="ORF">GH885_20255</name>
</gene>
<evidence type="ECO:0000313" key="2">
    <source>
        <dbReference type="Proteomes" id="UP000435187"/>
    </source>
</evidence>
<keyword evidence="2" id="KW-1185">Reference proteome</keyword>
<dbReference type="Proteomes" id="UP000435187">
    <property type="component" value="Unassembled WGS sequence"/>
</dbReference>
<organism evidence="1 2">
    <name type="scientific">Gracilibacillus thailandensis</name>
    <dbReference type="NCBI Taxonomy" id="563735"/>
    <lineage>
        <taxon>Bacteria</taxon>
        <taxon>Bacillati</taxon>
        <taxon>Bacillota</taxon>
        <taxon>Bacilli</taxon>
        <taxon>Bacillales</taxon>
        <taxon>Bacillaceae</taxon>
        <taxon>Gracilibacillus</taxon>
    </lineage>
</organism>
<evidence type="ECO:0000313" key="1">
    <source>
        <dbReference type="EMBL" id="MRI68642.1"/>
    </source>
</evidence>
<accession>A0A6N7R5V9</accession>
<dbReference type="EMBL" id="WJEE01000083">
    <property type="protein sequence ID" value="MRI68642.1"/>
    <property type="molecule type" value="Genomic_DNA"/>
</dbReference>
<name>A0A6N7R5V9_9BACI</name>
<comment type="caution">
    <text evidence="1">The sequence shown here is derived from an EMBL/GenBank/DDBJ whole genome shotgun (WGS) entry which is preliminary data.</text>
</comment>
<reference evidence="1 2" key="1">
    <citation type="submission" date="2019-10" db="EMBL/GenBank/DDBJ databases">
        <title>Gracilibacillus salitolerans sp. nov., a moderate halophile isolated from a saline soil in northwest China.</title>
        <authorList>
            <person name="Gan L."/>
        </authorList>
    </citation>
    <scope>NUCLEOTIDE SEQUENCE [LARGE SCALE GENOMIC DNA]</scope>
    <source>
        <strain evidence="1 2">TP2-8</strain>
    </source>
</reference>